<evidence type="ECO:0000313" key="2">
    <source>
        <dbReference type="Proteomes" id="UP001596337"/>
    </source>
</evidence>
<dbReference type="RefSeq" id="WP_345401683.1">
    <property type="nucleotide sequence ID" value="NZ_BAABLA010000107.1"/>
</dbReference>
<keyword evidence="2" id="KW-1185">Reference proteome</keyword>
<protein>
    <submittedName>
        <fullName evidence="1">Uncharacterized protein</fullName>
    </submittedName>
</protein>
<sequence length="65" mass="7570">MMEMVSEQDREELAHAAELLTHVIERHRSEDLRAVSIFTSALQEIKIGQRYLDGDRERSDASQRD</sequence>
<reference evidence="2" key="1">
    <citation type="journal article" date="2019" name="Int. J. Syst. Evol. Microbiol.">
        <title>The Global Catalogue of Microorganisms (GCM) 10K type strain sequencing project: providing services to taxonomists for standard genome sequencing and annotation.</title>
        <authorList>
            <consortium name="The Broad Institute Genomics Platform"/>
            <consortium name="The Broad Institute Genome Sequencing Center for Infectious Disease"/>
            <person name="Wu L."/>
            <person name="Ma J."/>
        </authorList>
    </citation>
    <scope>NUCLEOTIDE SEQUENCE [LARGE SCALE GENOMIC DNA]</scope>
    <source>
        <strain evidence="2">KCTC 32255</strain>
    </source>
</reference>
<dbReference type="Proteomes" id="UP001596337">
    <property type="component" value="Unassembled WGS sequence"/>
</dbReference>
<dbReference type="EMBL" id="JBHSXX010000001">
    <property type="protein sequence ID" value="MFC6870448.1"/>
    <property type="molecule type" value="Genomic_DNA"/>
</dbReference>
<proteinExistence type="predicted"/>
<comment type="caution">
    <text evidence="1">The sequence shown here is derived from an EMBL/GenBank/DDBJ whole genome shotgun (WGS) entry which is preliminary data.</text>
</comment>
<gene>
    <name evidence="1" type="ORF">ACFQGD_25265</name>
</gene>
<organism evidence="1 2">
    <name type="scientific">Haloechinothrix salitolerans</name>
    <dbReference type="NCBI Taxonomy" id="926830"/>
    <lineage>
        <taxon>Bacteria</taxon>
        <taxon>Bacillati</taxon>
        <taxon>Actinomycetota</taxon>
        <taxon>Actinomycetes</taxon>
        <taxon>Pseudonocardiales</taxon>
        <taxon>Pseudonocardiaceae</taxon>
        <taxon>Haloechinothrix</taxon>
    </lineage>
</organism>
<accession>A0ABW2C5N7</accession>
<evidence type="ECO:0000313" key="1">
    <source>
        <dbReference type="EMBL" id="MFC6870448.1"/>
    </source>
</evidence>
<name>A0ABW2C5N7_9PSEU</name>